<evidence type="ECO:0000256" key="1">
    <source>
        <dbReference type="SAM" id="Phobius"/>
    </source>
</evidence>
<comment type="caution">
    <text evidence="2">The sequence shown here is derived from an EMBL/GenBank/DDBJ whole genome shotgun (WGS) entry which is preliminary data.</text>
</comment>
<dbReference type="RefSeq" id="WP_104763488.1">
    <property type="nucleotide sequence ID" value="NZ_FZPM01000025.1"/>
</dbReference>
<reference evidence="2 3" key="1">
    <citation type="submission" date="2018-04" db="EMBL/GenBank/DDBJ databases">
        <title>Novel Campyloabacter and Helicobacter Species and Strains.</title>
        <authorList>
            <person name="Mannion A.J."/>
            <person name="Shen Z."/>
            <person name="Fox J.G."/>
        </authorList>
    </citation>
    <scope>NUCLEOTIDE SEQUENCE [LARGE SCALE GENOMIC DNA]</scope>
    <source>
        <strain evidence="2 3">MIT 97-5075</strain>
    </source>
</reference>
<keyword evidence="1" id="KW-0472">Membrane</keyword>
<feature type="transmembrane region" description="Helical" evidence="1">
    <location>
        <begin position="12"/>
        <end position="30"/>
    </location>
</feature>
<keyword evidence="3" id="KW-1185">Reference proteome</keyword>
<organism evidence="2 3">
    <name type="scientific">Helicobacter aurati</name>
    <dbReference type="NCBI Taxonomy" id="137778"/>
    <lineage>
        <taxon>Bacteria</taxon>
        <taxon>Pseudomonadati</taxon>
        <taxon>Campylobacterota</taxon>
        <taxon>Epsilonproteobacteria</taxon>
        <taxon>Campylobacterales</taxon>
        <taxon>Helicobacteraceae</taxon>
        <taxon>Helicobacter</taxon>
    </lineage>
</organism>
<dbReference type="OrthoDB" id="5322390at2"/>
<name>A0A3D8J4X5_9HELI</name>
<dbReference type="EMBL" id="NXLW01000006">
    <property type="protein sequence ID" value="RDU72503.1"/>
    <property type="molecule type" value="Genomic_DNA"/>
</dbReference>
<evidence type="ECO:0000313" key="3">
    <source>
        <dbReference type="Proteomes" id="UP000256424"/>
    </source>
</evidence>
<dbReference type="Proteomes" id="UP000256424">
    <property type="component" value="Unassembled WGS sequence"/>
</dbReference>
<keyword evidence="1" id="KW-0812">Transmembrane</keyword>
<dbReference type="AlphaFoldDB" id="A0A3D8J4X5"/>
<protein>
    <submittedName>
        <fullName evidence="2">Uncharacterized protein</fullName>
    </submittedName>
</protein>
<sequence>MGLFKEVEPDNIFRHFIWSILFISGTAYYTNTYIMPETRHYKEQLRFNQVTQSTLEQTRTINEQAQKKVNSLADTNSQELKVFSGSLNEATIRKIIQPGFLKINVRKLGEKNIPQDQLKKIQYSISGEVAASNLSYVLDIIPRLQSKHISAILDLPLSLKKNTKGNIDFSLGMSITQSTYLRNLN</sequence>
<proteinExistence type="predicted"/>
<accession>A0A3D8J4X5</accession>
<gene>
    <name evidence="2" type="ORF">CQA66_04095</name>
</gene>
<evidence type="ECO:0000313" key="2">
    <source>
        <dbReference type="EMBL" id="RDU72503.1"/>
    </source>
</evidence>
<keyword evidence="1" id="KW-1133">Transmembrane helix</keyword>